<sequence length="64" mass="7074">KQRGKKEPGRGSAADRAGVGQQLPLTNDVKVSDLTRAVGHKRTLIEPLIPVSKRTKMFKPQRLI</sequence>
<comment type="caution">
    <text evidence="2">The sequence shown here is derived from an EMBL/GenBank/DDBJ whole genome shotgun (WGS) entry which is preliminary data.</text>
</comment>
<dbReference type="Proteomes" id="UP001469553">
    <property type="component" value="Unassembled WGS sequence"/>
</dbReference>
<protein>
    <submittedName>
        <fullName evidence="2">Uncharacterized protein</fullName>
    </submittedName>
</protein>
<gene>
    <name evidence="2" type="ORF">AMECASPLE_016625</name>
</gene>
<feature type="region of interest" description="Disordered" evidence="1">
    <location>
        <begin position="1"/>
        <end position="26"/>
    </location>
</feature>
<proteinExistence type="predicted"/>
<reference evidence="2 3" key="1">
    <citation type="submission" date="2021-06" db="EMBL/GenBank/DDBJ databases">
        <authorList>
            <person name="Palmer J.M."/>
        </authorList>
    </citation>
    <scope>NUCLEOTIDE SEQUENCE [LARGE SCALE GENOMIC DNA]</scope>
    <source>
        <strain evidence="2 3">AS_MEX2019</strain>
        <tissue evidence="2">Muscle</tissue>
    </source>
</reference>
<dbReference type="EMBL" id="JAHRIP010010620">
    <property type="protein sequence ID" value="MEQ2283938.1"/>
    <property type="molecule type" value="Genomic_DNA"/>
</dbReference>
<evidence type="ECO:0000256" key="1">
    <source>
        <dbReference type="SAM" id="MobiDB-lite"/>
    </source>
</evidence>
<evidence type="ECO:0000313" key="3">
    <source>
        <dbReference type="Proteomes" id="UP001469553"/>
    </source>
</evidence>
<feature type="non-terminal residue" evidence="2">
    <location>
        <position position="1"/>
    </location>
</feature>
<keyword evidence="3" id="KW-1185">Reference proteome</keyword>
<accession>A0ABV0XR91</accession>
<name>A0ABV0XR91_9TELE</name>
<organism evidence="2 3">
    <name type="scientific">Ameca splendens</name>
    <dbReference type="NCBI Taxonomy" id="208324"/>
    <lineage>
        <taxon>Eukaryota</taxon>
        <taxon>Metazoa</taxon>
        <taxon>Chordata</taxon>
        <taxon>Craniata</taxon>
        <taxon>Vertebrata</taxon>
        <taxon>Euteleostomi</taxon>
        <taxon>Actinopterygii</taxon>
        <taxon>Neopterygii</taxon>
        <taxon>Teleostei</taxon>
        <taxon>Neoteleostei</taxon>
        <taxon>Acanthomorphata</taxon>
        <taxon>Ovalentaria</taxon>
        <taxon>Atherinomorphae</taxon>
        <taxon>Cyprinodontiformes</taxon>
        <taxon>Goodeidae</taxon>
        <taxon>Ameca</taxon>
    </lineage>
</organism>
<evidence type="ECO:0000313" key="2">
    <source>
        <dbReference type="EMBL" id="MEQ2283938.1"/>
    </source>
</evidence>